<protein>
    <submittedName>
        <fullName evidence="1">Uncharacterized protein</fullName>
    </submittedName>
</protein>
<dbReference type="Proteomes" id="UP000294963">
    <property type="component" value="Unassembled WGS sequence"/>
</dbReference>
<gene>
    <name evidence="1" type="ORF">EC844_12547</name>
</gene>
<sequence>MAVKTVCEMLEDKFEEDILAFLNNFQRENDCKIDHWSFNPDDSGNYNLQIQINKQDSKYLN</sequence>
<accession>A0A4R1XGQ6</accession>
<comment type="caution">
    <text evidence="1">The sequence shown here is derived from an EMBL/GenBank/DDBJ whole genome shotgun (WGS) entry which is preliminary data.</text>
</comment>
<dbReference type="AlphaFoldDB" id="A0A4R1XGQ6"/>
<keyword evidence="2" id="KW-1185">Reference proteome</keyword>
<reference evidence="1 2" key="1">
    <citation type="submission" date="2019-03" db="EMBL/GenBank/DDBJ databases">
        <title>Genomic analyses of the natural microbiome of Caenorhabditis elegans.</title>
        <authorList>
            <person name="Samuel B."/>
        </authorList>
    </citation>
    <scope>NUCLEOTIDE SEQUENCE [LARGE SCALE GENOMIC DNA]</scope>
    <source>
        <strain evidence="1 2">JUb89</strain>
    </source>
</reference>
<name>A0A4R1XGQ6_ACICA</name>
<evidence type="ECO:0000313" key="1">
    <source>
        <dbReference type="EMBL" id="TCM62319.1"/>
    </source>
</evidence>
<evidence type="ECO:0000313" key="2">
    <source>
        <dbReference type="Proteomes" id="UP000294963"/>
    </source>
</evidence>
<organism evidence="1 2">
    <name type="scientific">Acinetobacter calcoaceticus</name>
    <dbReference type="NCBI Taxonomy" id="471"/>
    <lineage>
        <taxon>Bacteria</taxon>
        <taxon>Pseudomonadati</taxon>
        <taxon>Pseudomonadota</taxon>
        <taxon>Gammaproteobacteria</taxon>
        <taxon>Moraxellales</taxon>
        <taxon>Moraxellaceae</taxon>
        <taxon>Acinetobacter</taxon>
        <taxon>Acinetobacter calcoaceticus/baumannii complex</taxon>
    </lineage>
</organism>
<dbReference type="EMBL" id="SLVJ01000025">
    <property type="protein sequence ID" value="TCM62319.1"/>
    <property type="molecule type" value="Genomic_DNA"/>
</dbReference>
<proteinExistence type="predicted"/>